<reference evidence="5" key="1">
    <citation type="submission" date="2025-08" db="UniProtKB">
        <authorList>
            <consortium name="RefSeq"/>
        </authorList>
    </citation>
    <scope>IDENTIFICATION</scope>
    <source>
        <tissue evidence="5">Young leaves</tissue>
    </source>
</reference>
<sequence length="972" mass="111244">MRRFFSLGSSISSTGNSNTTPAPRNKKKGANPAGEKVHDGSRNPKGSVLKSRNHYPQSEDSSNSHLRRSLSFSSPSTYSGLEEENLNFSSDINRLPSSYGNRLHDAGECPIHCHTLTPERYRRRKEGDQSVIQKSNEVEDFDSPGLKCDHCSSGNSSYSSIPLRSRATCLIDTSNKGNILDLYIDGEHQVVKPHKDYHKNSSDIGDDGSLQEKTAFPSSGRPPQAQSTAPSSPTCKKENLRSFSFREAKSIHHHHSARAWTADYLRLASLQGYTGRYGEKPSHAFPGKSLKSQDYDSETTTTIEDVYEDSSDAQPSLNLHDVPKAHSFELTSSSENTNDHCLDKIMGIQRNVSFPVNGPLGIQLGELMSSGLHEQDTDEELFMKLKEVEEKSMLLSEENLELEKLRDQNLSLTTLQQMIQNIREDRKYLALELSSQIKCRLAERFCAKEQLKKSRVDLDTRMRRLEKEKHELQSTLEKELDRRTNDWSLKLGKFQTEEQRLRERVRELAEQNVSLQREVCSLKANGEETQSRIMNSEMHLRDLTACLEEAKTENHSLHESLSKLQDCFNGVEEDRDNLQRSYKEKEKENKELQKVVVKLQRICSEQEKSISGLRQGYSDEIGKTSMEGSGSVSRLQMEQLRLTGVEQMLRREIESCRLELECLRHENMSLLDRLQGTGSGYGFLTGKLDQPLHARVECLQTQGLSLLDDNSQLCGVLLEYIKRKQYEHNQEASSDLGGYAILEHTLKHQSLKRGIDNFRRSLQTTLAILNEKSSIEALEQQLQTTKDCRLRQLKVQESEGDMELKLRTEAMLTRVLREKLCSRELEFEQVQADLASSIRARDILQTEIQRQQDELSCLTHKMKNMEHQIVKKDEIINQLQQNLQDPMKELAILQGILTKVSEERDQKREEVKQLRKSNMLINDEVKTLRKKVETLNEDILLKEGQLSILKNSLDRPFDIINSFNLRKEFSLE</sequence>
<dbReference type="Pfam" id="PF24670">
    <property type="entry name" value="DUF7653"/>
    <property type="match status" value="1"/>
</dbReference>
<keyword evidence="1" id="KW-0175">Coiled coil</keyword>
<dbReference type="Gene3D" id="1.10.287.1490">
    <property type="match status" value="1"/>
</dbReference>
<evidence type="ECO:0000313" key="5">
    <source>
        <dbReference type="RefSeq" id="XP_038973361.1"/>
    </source>
</evidence>
<dbReference type="RefSeq" id="XP_038973361.1">
    <property type="nucleotide sequence ID" value="XM_039117433.1"/>
</dbReference>
<dbReference type="GeneID" id="120105192"/>
<feature type="coiled-coil region" evidence="1">
    <location>
        <begin position="841"/>
        <end position="938"/>
    </location>
</feature>
<dbReference type="PANTHER" id="PTHR47491">
    <property type="entry name" value="CAP-GLY DOMAIN LINKER"/>
    <property type="match status" value="1"/>
</dbReference>
<dbReference type="PANTHER" id="PTHR47491:SF5">
    <property type="entry name" value="CAP-GLY DOMAIN LINKER"/>
    <property type="match status" value="1"/>
</dbReference>
<feature type="region of interest" description="Disordered" evidence="2">
    <location>
        <begin position="1"/>
        <end position="78"/>
    </location>
</feature>
<feature type="region of interest" description="Disordered" evidence="2">
    <location>
        <begin position="278"/>
        <end position="300"/>
    </location>
</feature>
<feature type="domain" description="DUF7653" evidence="3">
    <location>
        <begin position="647"/>
        <end position="773"/>
    </location>
</feature>
<feature type="compositionally biased region" description="Low complexity" evidence="2">
    <location>
        <begin position="222"/>
        <end position="234"/>
    </location>
</feature>
<gene>
    <name evidence="5" type="primary">LOC120105192</name>
</gene>
<evidence type="ECO:0000259" key="3">
    <source>
        <dbReference type="Pfam" id="PF24670"/>
    </source>
</evidence>
<dbReference type="Proteomes" id="UP000228380">
    <property type="component" value="Unplaced"/>
</dbReference>
<feature type="compositionally biased region" description="Low complexity" evidence="2">
    <location>
        <begin position="1"/>
        <end position="20"/>
    </location>
</feature>
<proteinExistence type="predicted"/>
<dbReference type="AlphaFoldDB" id="A0A8B8ZGT2"/>
<dbReference type="InterPro" id="IPR056070">
    <property type="entry name" value="DUF7653"/>
</dbReference>
<dbReference type="OrthoDB" id="1938127at2759"/>
<feature type="coiled-coil region" evidence="1">
    <location>
        <begin position="448"/>
        <end position="518"/>
    </location>
</feature>
<feature type="region of interest" description="Disordered" evidence="2">
    <location>
        <begin position="120"/>
        <end position="146"/>
    </location>
</feature>
<evidence type="ECO:0000313" key="4">
    <source>
        <dbReference type="Proteomes" id="UP000228380"/>
    </source>
</evidence>
<dbReference type="KEGG" id="pda:120105192"/>
<feature type="coiled-coil region" evidence="1">
    <location>
        <begin position="568"/>
        <end position="602"/>
    </location>
</feature>
<feature type="region of interest" description="Disordered" evidence="2">
    <location>
        <begin position="196"/>
        <end position="236"/>
    </location>
</feature>
<name>A0A8B8ZGT2_PHODC</name>
<evidence type="ECO:0000256" key="1">
    <source>
        <dbReference type="SAM" id="Coils"/>
    </source>
</evidence>
<evidence type="ECO:0000256" key="2">
    <source>
        <dbReference type="SAM" id="MobiDB-lite"/>
    </source>
</evidence>
<accession>A0A8B8ZGT2</accession>
<feature type="coiled-coil region" evidence="1">
    <location>
        <begin position="385"/>
        <end position="415"/>
    </location>
</feature>
<organism evidence="4 5">
    <name type="scientific">Phoenix dactylifera</name>
    <name type="common">Date palm</name>
    <dbReference type="NCBI Taxonomy" id="42345"/>
    <lineage>
        <taxon>Eukaryota</taxon>
        <taxon>Viridiplantae</taxon>
        <taxon>Streptophyta</taxon>
        <taxon>Embryophyta</taxon>
        <taxon>Tracheophyta</taxon>
        <taxon>Spermatophyta</taxon>
        <taxon>Magnoliopsida</taxon>
        <taxon>Liliopsida</taxon>
        <taxon>Arecaceae</taxon>
        <taxon>Coryphoideae</taxon>
        <taxon>Phoeniceae</taxon>
        <taxon>Phoenix</taxon>
    </lineage>
</organism>
<feature type="compositionally biased region" description="Polar residues" evidence="2">
    <location>
        <begin position="54"/>
        <end position="78"/>
    </location>
</feature>
<keyword evidence="4" id="KW-1185">Reference proteome</keyword>
<protein>
    <submittedName>
        <fullName evidence="5">Myosin-J heavy chain-like</fullName>
    </submittedName>
</protein>